<dbReference type="Proteomes" id="UP001311799">
    <property type="component" value="Unassembled WGS sequence"/>
</dbReference>
<gene>
    <name evidence="6" type="ORF">RS030_111741</name>
</gene>
<keyword evidence="7" id="KW-1185">Reference proteome</keyword>
<dbReference type="InterPro" id="IPR019786">
    <property type="entry name" value="Zinc_finger_PHD-type_CS"/>
</dbReference>
<dbReference type="EMBL" id="JAWDEY010000002">
    <property type="protein sequence ID" value="KAK6591080.1"/>
    <property type="molecule type" value="Genomic_DNA"/>
</dbReference>
<accession>A0AAV9Y4R3</accession>
<proteinExistence type="predicted"/>
<keyword evidence="1" id="KW-0479">Metal-binding</keyword>
<evidence type="ECO:0000259" key="5">
    <source>
        <dbReference type="PROSITE" id="PS51044"/>
    </source>
</evidence>
<dbReference type="SMART" id="SM00249">
    <property type="entry name" value="PHD"/>
    <property type="match status" value="1"/>
</dbReference>
<organism evidence="6 7">
    <name type="scientific">Cryptosporidium xiaoi</name>
    <dbReference type="NCBI Taxonomy" id="659607"/>
    <lineage>
        <taxon>Eukaryota</taxon>
        <taxon>Sar</taxon>
        <taxon>Alveolata</taxon>
        <taxon>Apicomplexa</taxon>
        <taxon>Conoidasida</taxon>
        <taxon>Coccidia</taxon>
        <taxon>Eucoccidiorida</taxon>
        <taxon>Eimeriorina</taxon>
        <taxon>Cryptosporidiidae</taxon>
        <taxon>Cryptosporidium</taxon>
    </lineage>
</organism>
<dbReference type="InterPro" id="IPR001965">
    <property type="entry name" value="Znf_PHD"/>
</dbReference>
<dbReference type="GO" id="GO:0016925">
    <property type="term" value="P:protein sumoylation"/>
    <property type="evidence" value="ECO:0007669"/>
    <property type="project" value="TreeGrafter"/>
</dbReference>
<evidence type="ECO:0000256" key="1">
    <source>
        <dbReference type="ARBA" id="ARBA00022723"/>
    </source>
</evidence>
<dbReference type="PROSITE" id="PS51044">
    <property type="entry name" value="ZF_SP_RING"/>
    <property type="match status" value="1"/>
</dbReference>
<reference evidence="6 7" key="1">
    <citation type="submission" date="2023-10" db="EMBL/GenBank/DDBJ databases">
        <title>Comparative genomics analysis reveals potential genetic determinants of host preference in Cryptosporidium xiaoi.</title>
        <authorList>
            <person name="Xiao L."/>
            <person name="Li J."/>
        </authorList>
    </citation>
    <scope>NUCLEOTIDE SEQUENCE [LARGE SCALE GENOMIC DNA]</scope>
    <source>
        <strain evidence="6 7">52996</strain>
    </source>
</reference>
<evidence type="ECO:0000313" key="6">
    <source>
        <dbReference type="EMBL" id="KAK6591080.1"/>
    </source>
</evidence>
<evidence type="ECO:0000256" key="4">
    <source>
        <dbReference type="PROSITE-ProRule" id="PRU00452"/>
    </source>
</evidence>
<dbReference type="GO" id="GO:0000785">
    <property type="term" value="C:chromatin"/>
    <property type="evidence" value="ECO:0007669"/>
    <property type="project" value="TreeGrafter"/>
</dbReference>
<protein>
    <recommendedName>
        <fullName evidence="5">SP-RING-type domain-containing protein</fullName>
    </recommendedName>
</protein>
<dbReference type="InterPro" id="IPR013083">
    <property type="entry name" value="Znf_RING/FYVE/PHD"/>
</dbReference>
<feature type="domain" description="SP-RING-type" evidence="5">
    <location>
        <begin position="395"/>
        <end position="481"/>
    </location>
</feature>
<evidence type="ECO:0000256" key="2">
    <source>
        <dbReference type="ARBA" id="ARBA00022771"/>
    </source>
</evidence>
<dbReference type="GO" id="GO:0008270">
    <property type="term" value="F:zinc ion binding"/>
    <property type="evidence" value="ECO:0007669"/>
    <property type="project" value="UniProtKB-KW"/>
</dbReference>
<comment type="caution">
    <text evidence="6">The sequence shown here is derived from an EMBL/GenBank/DDBJ whole genome shotgun (WGS) entry which is preliminary data.</text>
</comment>
<dbReference type="CDD" id="cd16650">
    <property type="entry name" value="SP-RING_PIAS-like"/>
    <property type="match status" value="1"/>
</dbReference>
<evidence type="ECO:0000256" key="3">
    <source>
        <dbReference type="ARBA" id="ARBA00022833"/>
    </source>
</evidence>
<dbReference type="InterPro" id="IPR004181">
    <property type="entry name" value="Znf_MIZ"/>
</dbReference>
<dbReference type="PANTHER" id="PTHR10782:SF4">
    <property type="entry name" value="TONALLI, ISOFORM E"/>
    <property type="match status" value="1"/>
</dbReference>
<dbReference type="SUPFAM" id="SSF57903">
    <property type="entry name" value="FYVE/PHD zinc finger"/>
    <property type="match status" value="1"/>
</dbReference>
<dbReference type="InterPro" id="IPR011011">
    <property type="entry name" value="Znf_FYVE_PHD"/>
</dbReference>
<dbReference type="AlphaFoldDB" id="A0AAV9Y4R3"/>
<sequence>MNRDDWSEYLRKQKLRDLKVLAKKLGIYIKSNTKKSDCIEIILDTAPETILNLPSIDVNSGDYPLYLNDNFPDNVQINQFKGSNKIDYSSTNEVRGDICFKTNNDKNLVCSMCNQIFFNGSIKCDACYRQFHNLCVGYDEKIEMNKNQLMVFIEEMARREKNIDINSLKFICPFCRFIALDPYNSDIKPLFFTTVYSYTAIHNIHPKHGNLNFSNSSHLPQFTSKFVFSPKTVFGEGFSSEILNRDGLIIYCLRLDRIDLNHEFPRLLSVRANNKVVQNIESPSYDHIRRDCPIDLKGFIVSNNLISKTNLNITFNTLNAFFREDSVGKQCLSIPTAPFIIGVFHTKSLTSEEIINSLILERSLSFNISKAHFRNIIENEFYPNNFEQKIDEDSPDDIVCLNKDQSLNVLCPLTMDKIELPARGYFCKHINCFDLKAFIQINSTIKAFNTRWKCPYCYQIIRPSMLIIDNFVKSLISNKGIQKDNKIVINSSIFSEIQSSDGEFSNVNTGLQSIYKQDMCLKEISSAAIWDSNDVKPENISEFTQSNLGSLQNDQVEIINISDDDEEVNPIYSNSINNCREQTVREDVNIMSNEMIEDPYSEYILKTLSIQGSSEIEEVFPESSKKRRVFFEPSSHESSDKKITSSNYDKVSLSLRL</sequence>
<dbReference type="GO" id="GO:0061665">
    <property type="term" value="F:SUMO ligase activity"/>
    <property type="evidence" value="ECO:0007669"/>
    <property type="project" value="TreeGrafter"/>
</dbReference>
<keyword evidence="3" id="KW-0862">Zinc</keyword>
<dbReference type="Pfam" id="PF02891">
    <property type="entry name" value="zf-MIZ"/>
    <property type="match status" value="1"/>
</dbReference>
<name>A0AAV9Y4R3_9CRYT</name>
<keyword evidence="2 4" id="KW-0863">Zinc-finger</keyword>
<evidence type="ECO:0000313" key="7">
    <source>
        <dbReference type="Proteomes" id="UP001311799"/>
    </source>
</evidence>
<dbReference type="Gene3D" id="3.30.40.10">
    <property type="entry name" value="Zinc/RING finger domain, C3HC4 (zinc finger)"/>
    <property type="match status" value="2"/>
</dbReference>
<dbReference type="PANTHER" id="PTHR10782">
    <property type="entry name" value="ZINC FINGER MIZ DOMAIN-CONTAINING PROTEIN"/>
    <property type="match status" value="1"/>
</dbReference>
<dbReference type="PROSITE" id="PS01359">
    <property type="entry name" value="ZF_PHD_1"/>
    <property type="match status" value="1"/>
</dbReference>